<sequence>MSELSATTNHTSSPPRASTTPIVHFLTLPLWGMSYVRSISTDPAFFTPRILFLLPCEWAGYVLAILRLTLTVRFSQSISTKPKLFSWTNPPIRRGSFSSHCSQS</sequence>
<name>A0A7R9W378_9STRA</name>
<organism evidence="1">
    <name type="scientific">Pseudictyota dubia</name>
    <dbReference type="NCBI Taxonomy" id="2749911"/>
    <lineage>
        <taxon>Eukaryota</taxon>
        <taxon>Sar</taxon>
        <taxon>Stramenopiles</taxon>
        <taxon>Ochrophyta</taxon>
        <taxon>Bacillariophyta</taxon>
        <taxon>Mediophyceae</taxon>
        <taxon>Biddulphiophycidae</taxon>
        <taxon>Eupodiscales</taxon>
        <taxon>Odontellaceae</taxon>
        <taxon>Pseudictyota</taxon>
    </lineage>
</organism>
<dbReference type="EMBL" id="HBED01024001">
    <property type="protein sequence ID" value="CAD8313119.1"/>
    <property type="molecule type" value="Transcribed_RNA"/>
</dbReference>
<reference evidence="1" key="1">
    <citation type="submission" date="2021-01" db="EMBL/GenBank/DDBJ databases">
        <authorList>
            <person name="Corre E."/>
            <person name="Pelletier E."/>
            <person name="Niang G."/>
            <person name="Scheremetjew M."/>
            <person name="Finn R."/>
            <person name="Kale V."/>
            <person name="Holt S."/>
            <person name="Cochrane G."/>
            <person name="Meng A."/>
            <person name="Brown T."/>
            <person name="Cohen L."/>
        </authorList>
    </citation>
    <scope>NUCLEOTIDE SEQUENCE</scope>
    <source>
        <strain evidence="1">CCMP147</strain>
    </source>
</reference>
<dbReference type="AlphaFoldDB" id="A0A7R9W378"/>
<protein>
    <submittedName>
        <fullName evidence="1">Uncharacterized protein</fullName>
    </submittedName>
</protein>
<accession>A0A7R9W378</accession>
<proteinExistence type="predicted"/>
<evidence type="ECO:0000313" key="1">
    <source>
        <dbReference type="EMBL" id="CAD8313119.1"/>
    </source>
</evidence>
<gene>
    <name evidence="1" type="ORF">TDUB1175_LOCUS11908</name>
</gene>